<keyword evidence="8" id="KW-1185">Reference proteome</keyword>
<dbReference type="NCBIfam" id="TIGR00765">
    <property type="entry name" value="yihY_not_rbn"/>
    <property type="match status" value="1"/>
</dbReference>
<accession>A0A0A2FHK6</accession>
<dbReference type="InterPro" id="IPR017039">
    <property type="entry name" value="Virul_fac_BrkB"/>
</dbReference>
<keyword evidence="3 6" id="KW-0812">Transmembrane</keyword>
<keyword evidence="4 6" id="KW-1133">Transmembrane helix</keyword>
<evidence type="ECO:0000313" key="7">
    <source>
        <dbReference type="EMBL" id="SQH73807.1"/>
    </source>
</evidence>
<feature type="transmembrane region" description="Helical" evidence="6">
    <location>
        <begin position="290"/>
        <end position="315"/>
    </location>
</feature>
<dbReference type="Pfam" id="PF03631">
    <property type="entry name" value="Virul_fac_BrkB"/>
    <property type="match status" value="1"/>
</dbReference>
<evidence type="ECO:0000256" key="4">
    <source>
        <dbReference type="ARBA" id="ARBA00022989"/>
    </source>
</evidence>
<reference evidence="7 8" key="1">
    <citation type="submission" date="2018-06" db="EMBL/GenBank/DDBJ databases">
        <authorList>
            <consortium name="Pathogen Informatics"/>
            <person name="Doyle S."/>
        </authorList>
    </citation>
    <scope>NUCLEOTIDE SEQUENCE [LARGE SCALE GENOMIC DNA]</scope>
    <source>
        <strain evidence="7 8">NCTC12858</strain>
    </source>
</reference>
<proteinExistence type="predicted"/>
<feature type="transmembrane region" description="Helical" evidence="6">
    <location>
        <begin position="256"/>
        <end position="278"/>
    </location>
</feature>
<feature type="transmembrane region" description="Helical" evidence="6">
    <location>
        <begin position="140"/>
        <end position="164"/>
    </location>
</feature>
<keyword evidence="2" id="KW-1003">Cell membrane</keyword>
<feature type="transmembrane region" description="Helical" evidence="6">
    <location>
        <begin position="228"/>
        <end position="249"/>
    </location>
</feature>
<dbReference type="GO" id="GO:0005886">
    <property type="term" value="C:plasma membrane"/>
    <property type="evidence" value="ECO:0007669"/>
    <property type="project" value="UniProtKB-SubCell"/>
</dbReference>
<dbReference type="PANTHER" id="PTHR30213">
    <property type="entry name" value="INNER MEMBRANE PROTEIN YHJD"/>
    <property type="match status" value="1"/>
</dbReference>
<dbReference type="eggNOG" id="COG1295">
    <property type="taxonomic scope" value="Bacteria"/>
</dbReference>
<evidence type="ECO:0000256" key="6">
    <source>
        <dbReference type="SAM" id="Phobius"/>
    </source>
</evidence>
<evidence type="ECO:0000256" key="1">
    <source>
        <dbReference type="ARBA" id="ARBA00004651"/>
    </source>
</evidence>
<dbReference type="KEGG" id="pcre:NCTC12858_01678"/>
<evidence type="ECO:0000313" key="8">
    <source>
        <dbReference type="Proteomes" id="UP000249300"/>
    </source>
</evidence>
<dbReference type="AlphaFoldDB" id="A0A0A2FHK6"/>
<dbReference type="EMBL" id="LS483447">
    <property type="protein sequence ID" value="SQH73807.1"/>
    <property type="molecule type" value="Genomic_DNA"/>
</dbReference>
<name>A0A0A2FHK6_9PORP</name>
<evidence type="ECO:0000256" key="2">
    <source>
        <dbReference type="ARBA" id="ARBA00022475"/>
    </source>
</evidence>
<feature type="transmembrane region" description="Helical" evidence="6">
    <location>
        <begin position="88"/>
        <end position="111"/>
    </location>
</feature>
<evidence type="ECO:0000256" key="3">
    <source>
        <dbReference type="ARBA" id="ARBA00022692"/>
    </source>
</evidence>
<protein>
    <submittedName>
        <fullName evidence="7">YihY family inner membrane protein</fullName>
    </submittedName>
</protein>
<dbReference type="RefSeq" id="WP_023941080.1">
    <property type="nucleotide sequence ID" value="NZ_JQJB01000005.1"/>
</dbReference>
<comment type="subcellular location">
    <subcellularLocation>
        <location evidence="1">Cell membrane</location>
        <topology evidence="1">Multi-pass membrane protein</topology>
    </subcellularLocation>
</comment>
<dbReference type="Proteomes" id="UP000249300">
    <property type="component" value="Chromosome 1"/>
</dbReference>
<gene>
    <name evidence="7" type="primary">yihY</name>
    <name evidence="7" type="ORF">NCTC12858_01678</name>
</gene>
<keyword evidence="5 6" id="KW-0472">Membrane</keyword>
<sequence length="474" mass="53998">MSKKSNKRSEGLSRENLPKKHSKLHYVWVWILVSIRFITRDMWRLRDDELRGMRGVLARILRPVCVSAKAFIDDGLFSKASALTYDTILSIVPMLAVLIGIAKGFGIQQLLSNFLYTYLPSHHQELNKIMGFVDNYFSQIQGGVFVGIGLVILLYTVISLIVSIEDTFNRIWQCSSSRPWGRRIVDYLAIFIIIPILITFSSGLTLVMSTVRSALPMQYGLIAPALEFFLNLTPFFIIIFIFTASYMALPNTKVKFFPALISAVLAGIAFQVLQALYINGVIWISKYNAIYGSFAAIPLMFMFIQVSWAICLFGAQLAFSIQNVRNFAFEQDARSISRRYLDFLTILVASRIVQRFDNVQNNEPYTAEEISAECKIPIKLTSNIIRRLLKMGIIIEVFYKQEREVGHYHPALAPDILTVGYLMQRIDSFGSERFRVDNEGVYRELWQAVLASRAGFTSIENQTLLRDLRYVSGS</sequence>
<evidence type="ECO:0000256" key="5">
    <source>
        <dbReference type="ARBA" id="ARBA00023136"/>
    </source>
</evidence>
<dbReference type="PANTHER" id="PTHR30213:SF0">
    <property type="entry name" value="UPF0761 MEMBRANE PROTEIN YIHY"/>
    <property type="match status" value="1"/>
</dbReference>
<organism evidence="7 8">
    <name type="scientific">Porphyromonas crevioricanis</name>
    <dbReference type="NCBI Taxonomy" id="393921"/>
    <lineage>
        <taxon>Bacteria</taxon>
        <taxon>Pseudomonadati</taxon>
        <taxon>Bacteroidota</taxon>
        <taxon>Bacteroidia</taxon>
        <taxon>Bacteroidales</taxon>
        <taxon>Porphyromonadaceae</taxon>
        <taxon>Porphyromonas</taxon>
    </lineage>
</organism>
<feature type="transmembrane region" description="Helical" evidence="6">
    <location>
        <begin position="184"/>
        <end position="208"/>
    </location>
</feature>
<dbReference type="STRING" id="393921.HQ45_03270"/>